<evidence type="ECO:0000256" key="4">
    <source>
        <dbReference type="ARBA" id="ARBA00022679"/>
    </source>
</evidence>
<keyword evidence="2" id="KW-1003">Cell membrane</keyword>
<evidence type="ECO:0000256" key="6">
    <source>
        <dbReference type="ARBA" id="ARBA00023315"/>
    </source>
</evidence>
<proteinExistence type="predicted"/>
<dbReference type="InterPro" id="IPR004960">
    <property type="entry name" value="LipA_acyltrans"/>
</dbReference>
<comment type="caution">
    <text evidence="7">The sequence shown here is derived from an EMBL/GenBank/DDBJ whole genome shotgun (WGS) entry which is preliminary data.</text>
</comment>
<dbReference type="CDD" id="cd07984">
    <property type="entry name" value="LPLAT_LABLAT-like"/>
    <property type="match status" value="1"/>
</dbReference>
<dbReference type="Proteomes" id="UP000030134">
    <property type="component" value="Unassembled WGS sequence"/>
</dbReference>
<dbReference type="Pfam" id="PF03279">
    <property type="entry name" value="Lip_A_acyltrans"/>
    <property type="match status" value="1"/>
</dbReference>
<keyword evidence="4" id="KW-0808">Transferase</keyword>
<name>A0A0A2G274_9PORP</name>
<dbReference type="PANTHER" id="PTHR30606">
    <property type="entry name" value="LIPID A BIOSYNTHESIS LAUROYL ACYLTRANSFERASE"/>
    <property type="match status" value="1"/>
</dbReference>
<dbReference type="OrthoDB" id="9801955at2"/>
<dbReference type="GO" id="GO:0016746">
    <property type="term" value="F:acyltransferase activity"/>
    <property type="evidence" value="ECO:0007669"/>
    <property type="project" value="UniProtKB-KW"/>
</dbReference>
<comment type="subcellular location">
    <subcellularLocation>
        <location evidence="1">Cell inner membrane</location>
    </subcellularLocation>
</comment>
<dbReference type="STRING" id="266762.HQ36_07240"/>
<dbReference type="GO" id="GO:0009247">
    <property type="term" value="P:glycolipid biosynthetic process"/>
    <property type="evidence" value="ECO:0007669"/>
    <property type="project" value="UniProtKB-ARBA"/>
</dbReference>
<evidence type="ECO:0000256" key="2">
    <source>
        <dbReference type="ARBA" id="ARBA00022475"/>
    </source>
</evidence>
<keyword evidence="6" id="KW-0012">Acyltransferase</keyword>
<reference evidence="7 8" key="1">
    <citation type="submission" date="2014-08" db="EMBL/GenBank/DDBJ databases">
        <title>Porphyromonas gingivicanis strain:COT-022_OH1391 Genome sequencing.</title>
        <authorList>
            <person name="Wallis C."/>
            <person name="Deusch O."/>
            <person name="O'Flynn C."/>
            <person name="Davis I."/>
            <person name="Jospin G."/>
            <person name="Darling A.E."/>
            <person name="Coil D.A."/>
            <person name="Alexiev A."/>
            <person name="Horsfall A."/>
            <person name="Kirkwood N."/>
            <person name="Harris S."/>
            <person name="Eisen J.A."/>
        </authorList>
    </citation>
    <scope>NUCLEOTIDE SEQUENCE [LARGE SCALE GENOMIC DNA]</scope>
    <source>
        <strain evidence="8">COT-022 OH1391</strain>
    </source>
</reference>
<gene>
    <name evidence="7" type="ORF">HQ36_07240</name>
</gene>
<keyword evidence="8" id="KW-1185">Reference proteome</keyword>
<evidence type="ECO:0008006" key="9">
    <source>
        <dbReference type="Google" id="ProtNLM"/>
    </source>
</evidence>
<evidence type="ECO:0000313" key="7">
    <source>
        <dbReference type="EMBL" id="KGN97348.1"/>
    </source>
</evidence>
<accession>A0A0A2G274</accession>
<dbReference type="RefSeq" id="WP_036884769.1">
    <property type="nucleotide sequence ID" value="NZ_JQZW01000013.1"/>
</dbReference>
<dbReference type="eggNOG" id="COG1560">
    <property type="taxonomic scope" value="Bacteria"/>
</dbReference>
<dbReference type="GO" id="GO:0005886">
    <property type="term" value="C:plasma membrane"/>
    <property type="evidence" value="ECO:0007669"/>
    <property type="project" value="UniProtKB-SubCell"/>
</dbReference>
<keyword evidence="3" id="KW-0997">Cell inner membrane</keyword>
<dbReference type="EMBL" id="JQZW01000013">
    <property type="protein sequence ID" value="KGN97348.1"/>
    <property type="molecule type" value="Genomic_DNA"/>
</dbReference>
<evidence type="ECO:0000256" key="1">
    <source>
        <dbReference type="ARBA" id="ARBA00004533"/>
    </source>
</evidence>
<evidence type="ECO:0000256" key="3">
    <source>
        <dbReference type="ARBA" id="ARBA00022519"/>
    </source>
</evidence>
<sequence>MKSYLYTILSIACFLLGSLPRWLLKIKAHLFAYILYRWIGYRRTLVEENLRKAFPELSDTERKKIGKHYYLHLTDTLLWSFKIPRLSERKLKQHVALANVELIEKLRQEGHKTIILTMGHIGNWEVFTGVPYIIQEKGFSNANIYKQLSNPYFDRLMIALRQKHGATCIEMRQTAKVLFEREASASKDTAIVAFLADQCPFAEAARYGTLFLNQPTTFIVGWETLARKMNLPVVYMDIVSDSRFHWTGHLRLLSAHPAQEKPFALVERYAHLLEENIRRQPYAWLWSHNRWRIRPQDVSRITLSPTLAPHLIQDETI</sequence>
<keyword evidence="5" id="KW-0472">Membrane</keyword>
<protein>
    <recommendedName>
        <fullName evidence="9">Acetyltransferase</fullName>
    </recommendedName>
</protein>
<dbReference type="AlphaFoldDB" id="A0A0A2G274"/>
<organism evidence="7 8">
    <name type="scientific">Porphyromonas gingivicanis</name>
    <dbReference type="NCBI Taxonomy" id="266762"/>
    <lineage>
        <taxon>Bacteria</taxon>
        <taxon>Pseudomonadati</taxon>
        <taxon>Bacteroidota</taxon>
        <taxon>Bacteroidia</taxon>
        <taxon>Bacteroidales</taxon>
        <taxon>Porphyromonadaceae</taxon>
        <taxon>Porphyromonas</taxon>
    </lineage>
</organism>
<dbReference type="PANTHER" id="PTHR30606:SF10">
    <property type="entry name" value="PHOSPHATIDYLINOSITOL MANNOSIDE ACYLTRANSFERASE"/>
    <property type="match status" value="1"/>
</dbReference>
<evidence type="ECO:0000313" key="8">
    <source>
        <dbReference type="Proteomes" id="UP000030134"/>
    </source>
</evidence>
<evidence type="ECO:0000256" key="5">
    <source>
        <dbReference type="ARBA" id="ARBA00023136"/>
    </source>
</evidence>